<dbReference type="OrthoDB" id="549353at2759"/>
<dbReference type="Proteomes" id="UP000281553">
    <property type="component" value="Unassembled WGS sequence"/>
</dbReference>
<feature type="region of interest" description="Disordered" evidence="1">
    <location>
        <begin position="109"/>
        <end position="150"/>
    </location>
</feature>
<dbReference type="InterPro" id="IPR025605">
    <property type="entry name" value="OST-HTH/LOTUS_dom"/>
</dbReference>
<sequence length="333" mass="36543">MIMSLLEKQPSNRLPLEELESTLLANHRPALIPEDLGFTCLRDLLISFPFVQILRLPPTASYSPSASEELLGGWQENAVDDEGLAEGSGDNSDQTVVGEKDVEKGEQTIATALEPAPVETETEKDDCLEAATSRQTEHSPSPLLPPPPLGGCEKPREILCLTDRSHIKQLAYRCLQLLFGSPFCSLQEAEFKRRFVQSFNEEVNLDCIKREMGDFIQSTGETSGDEVDGGNNAIPVTLTGTAENYSIATSTQIIALTPIIVFARQLRTLLLRTRGRMMLALLETIYHSTFGLPLRPEAYGYPSISTLVGAVSFIAVIRGRGARATLFLAQDYL</sequence>
<feature type="domain" description="HTH OST-type" evidence="2">
    <location>
        <begin position="258"/>
        <end position="331"/>
    </location>
</feature>
<evidence type="ECO:0000313" key="4">
    <source>
        <dbReference type="Proteomes" id="UP000281553"/>
    </source>
</evidence>
<evidence type="ECO:0000313" key="3">
    <source>
        <dbReference type="EMBL" id="VDN32224.1"/>
    </source>
</evidence>
<dbReference type="PROSITE" id="PS51644">
    <property type="entry name" value="HTH_OST"/>
    <property type="match status" value="1"/>
</dbReference>
<evidence type="ECO:0000256" key="1">
    <source>
        <dbReference type="SAM" id="MobiDB-lite"/>
    </source>
</evidence>
<dbReference type="CDD" id="cd08824">
    <property type="entry name" value="LOTUS"/>
    <property type="match status" value="1"/>
</dbReference>
<feature type="non-terminal residue" evidence="3">
    <location>
        <position position="333"/>
    </location>
</feature>
<dbReference type="Gene3D" id="3.30.420.610">
    <property type="entry name" value="LOTUS domain-like"/>
    <property type="match status" value="1"/>
</dbReference>
<dbReference type="EMBL" id="UYRU01081865">
    <property type="protein sequence ID" value="VDN32224.1"/>
    <property type="molecule type" value="Genomic_DNA"/>
</dbReference>
<organism evidence="3 4">
    <name type="scientific">Dibothriocephalus latus</name>
    <name type="common">Fish tapeworm</name>
    <name type="synonym">Diphyllobothrium latum</name>
    <dbReference type="NCBI Taxonomy" id="60516"/>
    <lineage>
        <taxon>Eukaryota</taxon>
        <taxon>Metazoa</taxon>
        <taxon>Spiralia</taxon>
        <taxon>Lophotrochozoa</taxon>
        <taxon>Platyhelminthes</taxon>
        <taxon>Cestoda</taxon>
        <taxon>Eucestoda</taxon>
        <taxon>Diphyllobothriidea</taxon>
        <taxon>Diphyllobothriidae</taxon>
        <taxon>Dibothriocephalus</taxon>
    </lineage>
</organism>
<keyword evidence="4" id="KW-1185">Reference proteome</keyword>
<evidence type="ECO:0000259" key="2">
    <source>
        <dbReference type="PROSITE" id="PS51644"/>
    </source>
</evidence>
<dbReference type="AlphaFoldDB" id="A0A3P7MRA9"/>
<protein>
    <recommendedName>
        <fullName evidence="2">HTH OST-type domain-containing protein</fullName>
    </recommendedName>
</protein>
<gene>
    <name evidence="3" type="ORF">DILT_LOCUS15929</name>
</gene>
<dbReference type="InterPro" id="IPR041966">
    <property type="entry name" value="LOTUS-like"/>
</dbReference>
<name>A0A3P7MRA9_DIBLA</name>
<reference evidence="3 4" key="1">
    <citation type="submission" date="2018-11" db="EMBL/GenBank/DDBJ databases">
        <authorList>
            <consortium name="Pathogen Informatics"/>
        </authorList>
    </citation>
    <scope>NUCLEOTIDE SEQUENCE [LARGE SCALE GENOMIC DNA]</scope>
</reference>
<accession>A0A3P7MRA9</accession>
<dbReference type="Pfam" id="PF12872">
    <property type="entry name" value="OST-HTH"/>
    <property type="match status" value="2"/>
</dbReference>
<proteinExistence type="predicted"/>